<accession>A0A5B2VX26</accession>
<dbReference type="RefSeq" id="WP_149838520.1">
    <property type="nucleotide sequence ID" value="NZ_VUOC01000002.1"/>
</dbReference>
<dbReference type="InterPro" id="IPR024775">
    <property type="entry name" value="DinB-like"/>
</dbReference>
<reference evidence="2 3" key="1">
    <citation type="submission" date="2019-09" db="EMBL/GenBank/DDBJ databases">
        <title>Chitinophaga ginsengihumi sp. nov., isolated from soil of ginseng rhizosphere.</title>
        <authorList>
            <person name="Lee J."/>
        </authorList>
    </citation>
    <scope>NUCLEOTIDE SEQUENCE [LARGE SCALE GENOMIC DNA]</scope>
    <source>
        <strain evidence="2 3">BN140078</strain>
    </source>
</reference>
<sequence length="158" mass="18288">MEQQQLFVRVALHAWEVNVRRATTIFDKFTDEQLLTEIAPGKNTPFYLLGHLIAVHDRMLPLLGLGEAQYPQLVEAFINNPDKAIQEVPTVKELRDWWTNIHEALAGHFKQLTPAEWLQKHTAMTDEDYEKDPTRNRLAVLINRTNHLSYHIGQLVLA</sequence>
<comment type="caution">
    <text evidence="2">The sequence shown here is derived from an EMBL/GenBank/DDBJ whole genome shotgun (WGS) entry which is preliminary data.</text>
</comment>
<dbReference type="Proteomes" id="UP000324611">
    <property type="component" value="Unassembled WGS sequence"/>
</dbReference>
<protein>
    <submittedName>
        <fullName evidence="2">DinB family protein</fullName>
    </submittedName>
</protein>
<keyword evidence="3" id="KW-1185">Reference proteome</keyword>
<evidence type="ECO:0000313" key="3">
    <source>
        <dbReference type="Proteomes" id="UP000324611"/>
    </source>
</evidence>
<evidence type="ECO:0000259" key="1">
    <source>
        <dbReference type="Pfam" id="PF12867"/>
    </source>
</evidence>
<dbReference type="SUPFAM" id="SSF109854">
    <property type="entry name" value="DinB/YfiT-like putative metalloenzymes"/>
    <property type="match status" value="1"/>
</dbReference>
<dbReference type="Pfam" id="PF12867">
    <property type="entry name" value="DinB_2"/>
    <property type="match status" value="1"/>
</dbReference>
<feature type="domain" description="DinB-like" evidence="1">
    <location>
        <begin position="19"/>
        <end position="155"/>
    </location>
</feature>
<dbReference type="Gene3D" id="1.20.120.450">
    <property type="entry name" value="dinb family like domain"/>
    <property type="match status" value="1"/>
</dbReference>
<organism evidence="2 3">
    <name type="scientific">Chitinophaga agrisoli</name>
    <dbReference type="NCBI Taxonomy" id="2607653"/>
    <lineage>
        <taxon>Bacteria</taxon>
        <taxon>Pseudomonadati</taxon>
        <taxon>Bacteroidota</taxon>
        <taxon>Chitinophagia</taxon>
        <taxon>Chitinophagales</taxon>
        <taxon>Chitinophagaceae</taxon>
        <taxon>Chitinophaga</taxon>
    </lineage>
</organism>
<evidence type="ECO:0000313" key="2">
    <source>
        <dbReference type="EMBL" id="KAA2243645.1"/>
    </source>
</evidence>
<dbReference type="AlphaFoldDB" id="A0A5B2VX26"/>
<dbReference type="InterPro" id="IPR034660">
    <property type="entry name" value="DinB/YfiT-like"/>
</dbReference>
<reference evidence="2 3" key="2">
    <citation type="submission" date="2019-09" db="EMBL/GenBank/DDBJ databases">
        <authorList>
            <person name="Jin C."/>
        </authorList>
    </citation>
    <scope>NUCLEOTIDE SEQUENCE [LARGE SCALE GENOMIC DNA]</scope>
    <source>
        <strain evidence="2 3">BN140078</strain>
    </source>
</reference>
<name>A0A5B2VX26_9BACT</name>
<dbReference type="EMBL" id="VUOC01000002">
    <property type="protein sequence ID" value="KAA2243645.1"/>
    <property type="molecule type" value="Genomic_DNA"/>
</dbReference>
<gene>
    <name evidence="2" type="ORF">F0L74_14275</name>
</gene>
<proteinExistence type="predicted"/>